<evidence type="ECO:0000256" key="5">
    <source>
        <dbReference type="ARBA" id="ARBA00023136"/>
    </source>
</evidence>
<dbReference type="RefSeq" id="XP_066072233.1">
    <property type="nucleotide sequence ID" value="XM_066216136.1"/>
</dbReference>
<sequence>MSKVQDYDEKGFGGLNQPMEVPEGHDQVHHDVTKKDDEAAAFLAEVANRPDAEEVLSPLTPQESKKLIRKIDWIMVPLLGVAMMMGSVDKVALATAAVMGLREDTHLVGQQYSWTSSIIYFGAIAAILPSLMLMQRLPPHIYISTNVTIWGIITLCLPACKNFAGLMVARFMLGVFESVIFAGLGLIVSMWWTREEQSYRTAIIFSTASSITNGLLAVAAWNYKGTAISRWQLLFLLVGAITFAWSLLMWAFLPANPTKARWLTLRQRVAATTRMQDNHTGMENKIFKLNQFKEAFIDPKTWFYFFINVMLNIPNGGLVGFNSIVVKSLGFTTQTTLFLGILTGVMSWMSSLFWGWVAVKTKQRHLSAMASCVLPLIGTILLYKLPRDKVALLYLYLGYMYWGPYIVMMASMYANTGGHTKKLTVYALGYMGYCVGNIIGPQTFLTKQAPLYVGGVIAMLTCYSLALVTIGFYYLYLKKLNIRKAKEYEANRAQLESEDQLLSDWQDLTDLQNPRFVYAI</sequence>
<feature type="transmembrane region" description="Helical" evidence="7">
    <location>
        <begin position="302"/>
        <end position="325"/>
    </location>
</feature>
<evidence type="ECO:0000256" key="4">
    <source>
        <dbReference type="ARBA" id="ARBA00022989"/>
    </source>
</evidence>
<reference evidence="8 9" key="1">
    <citation type="submission" date="2024-01" db="EMBL/GenBank/DDBJ databases">
        <title>Comparative genomics of Cryptococcus and Kwoniella reveals pathogenesis evolution and contrasting modes of karyotype evolution via chromosome fusion or intercentromeric recombination.</title>
        <authorList>
            <person name="Coelho M.A."/>
            <person name="David-Palma M."/>
            <person name="Shea T."/>
            <person name="Bowers K."/>
            <person name="McGinley-Smith S."/>
            <person name="Mohammad A.W."/>
            <person name="Gnirke A."/>
            <person name="Yurkov A.M."/>
            <person name="Nowrousian M."/>
            <person name="Sun S."/>
            <person name="Cuomo C.A."/>
            <person name="Heitman J."/>
        </authorList>
    </citation>
    <scope>NUCLEOTIDE SEQUENCE [LARGE SCALE GENOMIC DNA]</scope>
    <source>
        <strain evidence="8 9">CBS 6074</strain>
    </source>
</reference>
<proteinExistence type="predicted"/>
<name>A0AAX4JLN7_9TREE</name>
<feature type="compositionally biased region" description="Basic and acidic residues" evidence="6">
    <location>
        <begin position="1"/>
        <end position="11"/>
    </location>
</feature>
<protein>
    <recommendedName>
        <fullName evidence="10">Allantoate permease</fullName>
    </recommendedName>
</protein>
<dbReference type="GO" id="GO:0022857">
    <property type="term" value="F:transmembrane transporter activity"/>
    <property type="evidence" value="ECO:0007669"/>
    <property type="project" value="InterPro"/>
</dbReference>
<dbReference type="SUPFAM" id="SSF103473">
    <property type="entry name" value="MFS general substrate transporter"/>
    <property type="match status" value="1"/>
</dbReference>
<feature type="transmembrane region" description="Helical" evidence="7">
    <location>
        <begin position="73"/>
        <end position="100"/>
    </location>
</feature>
<feature type="transmembrane region" description="Helical" evidence="7">
    <location>
        <begin position="451"/>
        <end position="476"/>
    </location>
</feature>
<dbReference type="AlphaFoldDB" id="A0AAX4JLN7"/>
<dbReference type="Pfam" id="PF07690">
    <property type="entry name" value="MFS_1"/>
    <property type="match status" value="1"/>
</dbReference>
<keyword evidence="2" id="KW-0813">Transport</keyword>
<keyword evidence="5 7" id="KW-0472">Membrane</keyword>
<feature type="transmembrane region" description="Helical" evidence="7">
    <location>
        <begin position="141"/>
        <end position="164"/>
    </location>
</feature>
<dbReference type="GeneID" id="91091006"/>
<feature type="transmembrane region" description="Helical" evidence="7">
    <location>
        <begin position="199"/>
        <end position="221"/>
    </location>
</feature>
<dbReference type="InterPro" id="IPR011701">
    <property type="entry name" value="MFS"/>
</dbReference>
<feature type="transmembrane region" description="Helical" evidence="7">
    <location>
        <begin position="112"/>
        <end position="134"/>
    </location>
</feature>
<feature type="transmembrane region" description="Helical" evidence="7">
    <location>
        <begin position="366"/>
        <end position="385"/>
    </location>
</feature>
<feature type="transmembrane region" description="Helical" evidence="7">
    <location>
        <begin position="170"/>
        <end position="192"/>
    </location>
</feature>
<feature type="transmembrane region" description="Helical" evidence="7">
    <location>
        <begin position="233"/>
        <end position="253"/>
    </location>
</feature>
<feature type="transmembrane region" description="Helical" evidence="7">
    <location>
        <begin position="337"/>
        <end position="359"/>
    </location>
</feature>
<feature type="region of interest" description="Disordered" evidence="6">
    <location>
        <begin position="1"/>
        <end position="24"/>
    </location>
</feature>
<evidence type="ECO:0000256" key="2">
    <source>
        <dbReference type="ARBA" id="ARBA00022448"/>
    </source>
</evidence>
<keyword evidence="9" id="KW-1185">Reference proteome</keyword>
<comment type="subcellular location">
    <subcellularLocation>
        <location evidence="1">Membrane</location>
        <topology evidence="1">Multi-pass membrane protein</topology>
    </subcellularLocation>
</comment>
<evidence type="ECO:0000256" key="3">
    <source>
        <dbReference type="ARBA" id="ARBA00022692"/>
    </source>
</evidence>
<evidence type="ECO:0000256" key="7">
    <source>
        <dbReference type="SAM" id="Phobius"/>
    </source>
</evidence>
<evidence type="ECO:0000313" key="9">
    <source>
        <dbReference type="Proteomes" id="UP001355207"/>
    </source>
</evidence>
<evidence type="ECO:0000256" key="1">
    <source>
        <dbReference type="ARBA" id="ARBA00004141"/>
    </source>
</evidence>
<evidence type="ECO:0000313" key="8">
    <source>
        <dbReference type="EMBL" id="WWC85470.1"/>
    </source>
</evidence>
<keyword evidence="4 7" id="KW-1133">Transmembrane helix</keyword>
<dbReference type="EMBL" id="CP144098">
    <property type="protein sequence ID" value="WWC85470.1"/>
    <property type="molecule type" value="Genomic_DNA"/>
</dbReference>
<dbReference type="Proteomes" id="UP001355207">
    <property type="component" value="Chromosome 1"/>
</dbReference>
<dbReference type="Gene3D" id="1.20.1250.20">
    <property type="entry name" value="MFS general substrate transporter like domains"/>
    <property type="match status" value="2"/>
</dbReference>
<dbReference type="PANTHER" id="PTHR43791:SF41">
    <property type="entry name" value="MAJOR FACILITATOR SUPERFAMILY (MFS) PROFILE DOMAIN-CONTAINING PROTEIN"/>
    <property type="match status" value="1"/>
</dbReference>
<feature type="transmembrane region" description="Helical" evidence="7">
    <location>
        <begin position="391"/>
        <end position="413"/>
    </location>
</feature>
<organism evidence="8 9">
    <name type="scientific">Kwoniella dendrophila CBS 6074</name>
    <dbReference type="NCBI Taxonomy" id="1295534"/>
    <lineage>
        <taxon>Eukaryota</taxon>
        <taxon>Fungi</taxon>
        <taxon>Dikarya</taxon>
        <taxon>Basidiomycota</taxon>
        <taxon>Agaricomycotina</taxon>
        <taxon>Tremellomycetes</taxon>
        <taxon>Tremellales</taxon>
        <taxon>Cryptococcaceae</taxon>
        <taxon>Kwoniella</taxon>
    </lineage>
</organism>
<evidence type="ECO:0000256" key="6">
    <source>
        <dbReference type="SAM" id="MobiDB-lite"/>
    </source>
</evidence>
<feature type="transmembrane region" description="Helical" evidence="7">
    <location>
        <begin position="425"/>
        <end position="445"/>
    </location>
</feature>
<keyword evidence="3 7" id="KW-0812">Transmembrane</keyword>
<dbReference type="InterPro" id="IPR036259">
    <property type="entry name" value="MFS_trans_sf"/>
</dbReference>
<accession>A0AAX4JLN7</accession>
<gene>
    <name evidence="8" type="ORF">L201_000334</name>
</gene>
<dbReference type="GO" id="GO:0016020">
    <property type="term" value="C:membrane"/>
    <property type="evidence" value="ECO:0007669"/>
    <property type="project" value="UniProtKB-SubCell"/>
</dbReference>
<evidence type="ECO:0008006" key="10">
    <source>
        <dbReference type="Google" id="ProtNLM"/>
    </source>
</evidence>
<dbReference type="PANTHER" id="PTHR43791">
    <property type="entry name" value="PERMEASE-RELATED"/>
    <property type="match status" value="1"/>
</dbReference>